<evidence type="ECO:0000313" key="1">
    <source>
        <dbReference type="EMBL" id="KKM97012.1"/>
    </source>
</evidence>
<sequence>MAEGYHRLCEQLMKERDNQIILLVKAGVRHKSIACQVGMQPAGIEARLHKLREEGKLPVAGGSNG</sequence>
<dbReference type="AlphaFoldDB" id="A0A0F9PUZ8"/>
<organism evidence="1">
    <name type="scientific">marine sediment metagenome</name>
    <dbReference type="NCBI Taxonomy" id="412755"/>
    <lineage>
        <taxon>unclassified sequences</taxon>
        <taxon>metagenomes</taxon>
        <taxon>ecological metagenomes</taxon>
    </lineage>
</organism>
<dbReference type="EMBL" id="LAZR01005804">
    <property type="protein sequence ID" value="KKM97012.1"/>
    <property type="molecule type" value="Genomic_DNA"/>
</dbReference>
<accession>A0A0F9PUZ8</accession>
<protein>
    <recommendedName>
        <fullName evidence="2">HTH asnC-type domain-containing protein</fullName>
    </recommendedName>
</protein>
<name>A0A0F9PUZ8_9ZZZZ</name>
<proteinExistence type="predicted"/>
<comment type="caution">
    <text evidence="1">The sequence shown here is derived from an EMBL/GenBank/DDBJ whole genome shotgun (WGS) entry which is preliminary data.</text>
</comment>
<evidence type="ECO:0008006" key="2">
    <source>
        <dbReference type="Google" id="ProtNLM"/>
    </source>
</evidence>
<reference evidence="1" key="1">
    <citation type="journal article" date="2015" name="Nature">
        <title>Complex archaea that bridge the gap between prokaryotes and eukaryotes.</title>
        <authorList>
            <person name="Spang A."/>
            <person name="Saw J.H."/>
            <person name="Jorgensen S.L."/>
            <person name="Zaremba-Niedzwiedzka K."/>
            <person name="Martijn J."/>
            <person name="Lind A.E."/>
            <person name="van Eijk R."/>
            <person name="Schleper C."/>
            <person name="Guy L."/>
            <person name="Ettema T.J."/>
        </authorList>
    </citation>
    <scope>NUCLEOTIDE SEQUENCE</scope>
</reference>
<gene>
    <name evidence="1" type="ORF">LCGC14_1172460</name>
</gene>